<dbReference type="KEGG" id="phu:Phum_PHUM149570"/>
<keyword evidence="3" id="KW-0808">Transferase</keyword>
<keyword evidence="2" id="KW-0328">Glycosyltransferase</keyword>
<evidence type="ECO:0000313" key="5">
    <source>
        <dbReference type="EMBL" id="EEB12012.1"/>
    </source>
</evidence>
<reference evidence="5" key="1">
    <citation type="submission" date="2007-04" db="EMBL/GenBank/DDBJ databases">
        <title>Annotation of Pediculus humanus corporis strain USDA.</title>
        <authorList>
            <person name="Kirkness E."/>
            <person name="Hannick L."/>
            <person name="Hass B."/>
            <person name="Bruggner R."/>
            <person name="Lawson D."/>
            <person name="Bidwell S."/>
            <person name="Joardar V."/>
            <person name="Caler E."/>
            <person name="Walenz B."/>
            <person name="Inman J."/>
            <person name="Schobel S."/>
            <person name="Galinsky K."/>
            <person name="Amedeo P."/>
            <person name="Strausberg R."/>
        </authorList>
    </citation>
    <scope>NUCLEOTIDE SEQUENCE</scope>
    <source>
        <strain evidence="5">USDA</strain>
    </source>
</reference>
<dbReference type="CTD" id="8236402"/>
<dbReference type="AlphaFoldDB" id="E0VF56"/>
<sequence length="327" mass="38656">MVIRNRPFSWLYLQETKKHHYHQDYPKNRIKLWIKTDHNVDKTVEIIETWISNVTNLYHSVNLTIDDGNHLQFDDEKGPTSWSLKRFKHLIELKEKALNVARENWADFIFVNCDVFLTDNETFKYLVRQNHTVTGPMLKSIGLYSNFWCGMTSKYYYMRTDDYKPILKREKKGCFNVPMIHSALIINLNKYESDYLTFNSSKIKNYNGPIDDIITFALSANYSGVSLHVCNEKLFGYVTLPLEAHEPLDYDKIIMKNLKVEILVDNPPLKVNDIFNSYIPEKSLDKLGFDKIYMINLKRRPERRIRMIETFNELELDVTVFDAVDGR</sequence>
<dbReference type="Gene3D" id="3.90.550.10">
    <property type="entry name" value="Spore Coat Polysaccharide Biosynthesis Protein SpsA, Chain A"/>
    <property type="match status" value="1"/>
</dbReference>
<dbReference type="GeneID" id="8236402"/>
<evidence type="ECO:0000313" key="7">
    <source>
        <dbReference type="Proteomes" id="UP000009046"/>
    </source>
</evidence>
<evidence type="ECO:0000256" key="2">
    <source>
        <dbReference type="ARBA" id="ARBA00022676"/>
    </source>
</evidence>
<dbReference type="PANTHER" id="PTHR10730">
    <property type="entry name" value="PROCOLLAGEN-LYSINE,2-OXOGLUTARATE 5-DIOXYGENASE/GLYCOSYLTRANSFERASE 25 FAMILY MEMBER"/>
    <property type="match status" value="1"/>
</dbReference>
<dbReference type="eggNOG" id="KOG4179">
    <property type="taxonomic scope" value="Eukaryota"/>
</dbReference>
<dbReference type="InterPro" id="IPR002654">
    <property type="entry name" value="Glyco_trans_25"/>
</dbReference>
<keyword evidence="7" id="KW-1185">Reference proteome</keyword>
<dbReference type="InterPro" id="IPR029044">
    <property type="entry name" value="Nucleotide-diphossugar_trans"/>
</dbReference>
<evidence type="ECO:0000259" key="4">
    <source>
        <dbReference type="Pfam" id="PF01755"/>
    </source>
</evidence>
<dbReference type="Pfam" id="PF01755">
    <property type="entry name" value="Glyco_transf_25"/>
    <property type="match status" value="1"/>
</dbReference>
<dbReference type="Proteomes" id="UP000009046">
    <property type="component" value="Unassembled WGS sequence"/>
</dbReference>
<organism>
    <name type="scientific">Pediculus humanus subsp. corporis</name>
    <name type="common">Body louse</name>
    <dbReference type="NCBI Taxonomy" id="121224"/>
    <lineage>
        <taxon>Eukaryota</taxon>
        <taxon>Metazoa</taxon>
        <taxon>Ecdysozoa</taxon>
        <taxon>Arthropoda</taxon>
        <taxon>Hexapoda</taxon>
        <taxon>Insecta</taxon>
        <taxon>Pterygota</taxon>
        <taxon>Neoptera</taxon>
        <taxon>Paraneoptera</taxon>
        <taxon>Psocodea</taxon>
        <taxon>Troctomorpha</taxon>
        <taxon>Phthiraptera</taxon>
        <taxon>Anoplura</taxon>
        <taxon>Pediculidae</taxon>
        <taxon>Pediculus</taxon>
    </lineage>
</organism>
<dbReference type="EnsemblMetazoa" id="PHUM149570-RA">
    <property type="protein sequence ID" value="PHUM149570-PA"/>
    <property type="gene ID" value="PHUM149570"/>
</dbReference>
<dbReference type="RefSeq" id="XP_002424750.1">
    <property type="nucleotide sequence ID" value="XM_002424705.1"/>
</dbReference>
<accession>E0VF56</accession>
<dbReference type="STRING" id="121224.E0VF56"/>
<gene>
    <name evidence="6" type="primary">8236402</name>
    <name evidence="5" type="ORF">Phum_PHUM149570</name>
</gene>
<comment type="similarity">
    <text evidence="1">Belongs to the glycosyltransferase 25 family.</text>
</comment>
<dbReference type="PANTHER" id="PTHR10730:SF53">
    <property type="entry name" value="GLYCOSYLTRANSFERASE 25 FAMILY MEMBER"/>
    <property type="match status" value="1"/>
</dbReference>
<evidence type="ECO:0000256" key="1">
    <source>
        <dbReference type="ARBA" id="ARBA00006721"/>
    </source>
</evidence>
<dbReference type="OrthoDB" id="47375at2759"/>
<dbReference type="InParanoid" id="E0VF56"/>
<feature type="domain" description="Glycosyl transferase family 25" evidence="4">
    <location>
        <begin position="290"/>
        <end position="326"/>
    </location>
</feature>
<evidence type="ECO:0000256" key="3">
    <source>
        <dbReference type="ARBA" id="ARBA00022679"/>
    </source>
</evidence>
<reference evidence="5" key="2">
    <citation type="submission" date="2007-04" db="EMBL/GenBank/DDBJ databases">
        <title>The genome of the human body louse.</title>
        <authorList>
            <consortium name="The Human Body Louse Genome Consortium"/>
            <person name="Kirkness E."/>
            <person name="Walenz B."/>
            <person name="Hass B."/>
            <person name="Bruggner R."/>
            <person name="Strausberg R."/>
        </authorList>
    </citation>
    <scope>NUCLEOTIDE SEQUENCE</scope>
    <source>
        <strain evidence="5">USDA</strain>
    </source>
</reference>
<dbReference type="VEuPathDB" id="VectorBase:PHUM149570"/>
<name>E0VF56_PEDHC</name>
<protein>
    <recommendedName>
        <fullName evidence="4">Glycosyl transferase family 25 domain-containing protein</fullName>
    </recommendedName>
</protein>
<dbReference type="OMA" id="VCNDEIY"/>
<dbReference type="FunCoup" id="E0VF56">
    <property type="interactions" value="329"/>
</dbReference>
<evidence type="ECO:0000313" key="6">
    <source>
        <dbReference type="EnsemblMetazoa" id="PHUM149570-PA"/>
    </source>
</evidence>
<reference evidence="6" key="3">
    <citation type="submission" date="2021-02" db="UniProtKB">
        <authorList>
            <consortium name="EnsemblMetazoa"/>
        </authorList>
    </citation>
    <scope>IDENTIFICATION</scope>
    <source>
        <strain evidence="6">USDA</strain>
    </source>
</reference>
<dbReference type="GO" id="GO:0050211">
    <property type="term" value="F:procollagen galactosyltransferase activity"/>
    <property type="evidence" value="ECO:0007669"/>
    <property type="project" value="TreeGrafter"/>
</dbReference>
<proteinExistence type="inferred from homology"/>
<dbReference type="InterPro" id="IPR050757">
    <property type="entry name" value="Collagen_mod_GT25"/>
</dbReference>
<dbReference type="EMBL" id="DS235101">
    <property type="protein sequence ID" value="EEB12012.1"/>
    <property type="molecule type" value="Genomic_DNA"/>
</dbReference>
<dbReference type="HOGENOM" id="CLU_024037_1_0_1"/>
<dbReference type="EMBL" id="AAZO01001734">
    <property type="status" value="NOT_ANNOTATED_CDS"/>
    <property type="molecule type" value="Genomic_DNA"/>
</dbReference>